<evidence type="ECO:0000256" key="7">
    <source>
        <dbReference type="ARBA" id="ARBA00022737"/>
    </source>
</evidence>
<dbReference type="PROSITE" id="PS50011">
    <property type="entry name" value="PROTEIN_KINASE_DOM"/>
    <property type="match status" value="1"/>
</dbReference>
<dbReference type="PANTHER" id="PTHR47973">
    <property type="entry name" value="CYSTEINE-RICH RECEPTOR-LIKE PROTEIN KINASE 3"/>
    <property type="match status" value="1"/>
</dbReference>
<dbReference type="GO" id="GO:0004674">
    <property type="term" value="F:protein serine/threonine kinase activity"/>
    <property type="evidence" value="ECO:0000318"/>
    <property type="project" value="GO_Central"/>
</dbReference>
<dbReference type="OrthoDB" id="4062651at2759"/>
<accession>A0A1S4AGT9</accession>
<proteinExistence type="inferred from homology"/>
<dbReference type="AlphaFoldDB" id="A0A1S4AGT9"/>
<reference evidence="18" key="1">
    <citation type="journal article" date="2014" name="Nat. Commun.">
        <title>The tobacco genome sequence and its comparison with those of tomato and potato.</title>
        <authorList>
            <person name="Sierro N."/>
            <person name="Battey J.N."/>
            <person name="Ouadi S."/>
            <person name="Bakaher N."/>
            <person name="Bovet L."/>
            <person name="Willig A."/>
            <person name="Goepfert S."/>
            <person name="Peitsch M.C."/>
            <person name="Ivanov N.V."/>
        </authorList>
    </citation>
    <scope>NUCLEOTIDE SEQUENCE [LARGE SCALE GENOMIC DNA]</scope>
</reference>
<dbReference type="PROSITE" id="PS00108">
    <property type="entry name" value="PROTEIN_KINASE_ST"/>
    <property type="match status" value="1"/>
</dbReference>
<dbReference type="KEGG" id="nta:107797532"/>
<sequence>MSCCLFGARKKGGDLVHHDTRDTEDRAVASTKNFSFSELRIATNNFHQTNKIGRGGFGTVYKGTLKNGKEIAVKTLAAESKQGLREFLTEIETISNVRHPNLVEIIGCCADGNNRILVYEYLVNRSLDQALFGSRISIKLEWDKRAAICLGTAQGLAYLHEELVPHIVHRDIKASNILLDKDYTPKIGDFGLAKLFPDNITHISTKIAGTTGYLAPEYVLGGQLTMKADVYSFGVLILETISGRSSSSSIWRGDKKSLLGWAWQLYEDRKLLELVDAELDDFLEKEVVRYIKVALFCTQANANRRPMMSQVIEMLSRNIQLNEKELTPPGFFQDSDASMRSKLKSSECSTSQQSSVTFAITQVTPR</sequence>
<evidence type="ECO:0000256" key="3">
    <source>
        <dbReference type="ARBA" id="ARBA00022553"/>
    </source>
</evidence>
<dbReference type="InterPro" id="IPR011009">
    <property type="entry name" value="Kinase-like_dom_sf"/>
</dbReference>
<dbReference type="FunFam" id="1.10.510.10:FF:000044">
    <property type="entry name" value="Putative LRR receptor-like serine/threonine-protein kinase"/>
    <property type="match status" value="1"/>
</dbReference>
<evidence type="ECO:0000256" key="8">
    <source>
        <dbReference type="ARBA" id="ARBA00022741"/>
    </source>
</evidence>
<dbReference type="FunFam" id="3.30.200.20:FF:000225">
    <property type="entry name" value="cold-responsive protein kinase 1"/>
    <property type="match status" value="1"/>
</dbReference>
<organism evidence="18 19">
    <name type="scientific">Nicotiana tabacum</name>
    <name type="common">Common tobacco</name>
    <dbReference type="NCBI Taxonomy" id="4097"/>
    <lineage>
        <taxon>Eukaryota</taxon>
        <taxon>Viridiplantae</taxon>
        <taxon>Streptophyta</taxon>
        <taxon>Embryophyta</taxon>
        <taxon>Tracheophyta</taxon>
        <taxon>Spermatophyta</taxon>
        <taxon>Magnoliopsida</taxon>
        <taxon>eudicotyledons</taxon>
        <taxon>Gunneridae</taxon>
        <taxon>Pentapetalae</taxon>
        <taxon>asterids</taxon>
        <taxon>lamiids</taxon>
        <taxon>Solanales</taxon>
        <taxon>Solanaceae</taxon>
        <taxon>Nicotianoideae</taxon>
        <taxon>Nicotianeae</taxon>
        <taxon>Nicotiana</taxon>
    </lineage>
</organism>
<dbReference type="Gene3D" id="3.30.200.20">
    <property type="entry name" value="Phosphorylase Kinase, domain 1"/>
    <property type="match status" value="1"/>
</dbReference>
<evidence type="ECO:0000256" key="14">
    <source>
        <dbReference type="ARBA" id="ARBA00023180"/>
    </source>
</evidence>
<evidence type="ECO:0000256" key="12">
    <source>
        <dbReference type="ARBA" id="ARBA00023136"/>
    </source>
</evidence>
<keyword evidence="9 19" id="KW-0418">Kinase</keyword>
<keyword evidence="5" id="KW-0812">Transmembrane</keyword>
<dbReference type="SMR" id="A0A1S4AGT9"/>
<gene>
    <name evidence="19" type="primary">LOC107797532</name>
</gene>
<evidence type="ECO:0000256" key="4">
    <source>
        <dbReference type="ARBA" id="ARBA00022679"/>
    </source>
</evidence>
<comment type="subcellular location">
    <subcellularLocation>
        <location evidence="1">Membrane</location>
        <topology evidence="1">Single-pass membrane protein</topology>
    </subcellularLocation>
</comment>
<dbReference type="STRING" id="4097.A0A1S4AGT9"/>
<dbReference type="InterPro" id="IPR008271">
    <property type="entry name" value="Ser/Thr_kinase_AS"/>
</dbReference>
<evidence type="ECO:0000256" key="13">
    <source>
        <dbReference type="ARBA" id="ARBA00023170"/>
    </source>
</evidence>
<dbReference type="CDD" id="cd14066">
    <property type="entry name" value="STKc_IRAK"/>
    <property type="match status" value="1"/>
</dbReference>
<dbReference type="RefSeq" id="XP_016475920.1">
    <property type="nucleotide sequence ID" value="XM_016620434.1"/>
</dbReference>
<evidence type="ECO:0000256" key="6">
    <source>
        <dbReference type="ARBA" id="ARBA00022729"/>
    </source>
</evidence>
<dbReference type="SUPFAM" id="SSF56112">
    <property type="entry name" value="Protein kinase-like (PK-like)"/>
    <property type="match status" value="1"/>
</dbReference>
<keyword evidence="4" id="KW-0808">Transferase</keyword>
<keyword evidence="7" id="KW-0677">Repeat</keyword>
<evidence type="ECO:0000256" key="5">
    <source>
        <dbReference type="ARBA" id="ARBA00022692"/>
    </source>
</evidence>
<dbReference type="InterPro" id="IPR000719">
    <property type="entry name" value="Prot_kinase_dom"/>
</dbReference>
<feature type="domain" description="Protein kinase" evidence="17">
    <location>
        <begin position="46"/>
        <end position="321"/>
    </location>
</feature>
<dbReference type="PaxDb" id="4097-A0A1S4AGT9"/>
<evidence type="ECO:0000313" key="18">
    <source>
        <dbReference type="Proteomes" id="UP000790787"/>
    </source>
</evidence>
<keyword evidence="2 16" id="KW-0723">Serine/threonine-protein kinase</keyword>
<keyword evidence="8 15" id="KW-0547">Nucleotide-binding</keyword>
<evidence type="ECO:0000256" key="10">
    <source>
        <dbReference type="ARBA" id="ARBA00022840"/>
    </source>
</evidence>
<evidence type="ECO:0000256" key="16">
    <source>
        <dbReference type="RuleBase" id="RU000304"/>
    </source>
</evidence>
<name>A0A1S4AGT9_TOBAC</name>
<dbReference type="Gene3D" id="1.10.510.10">
    <property type="entry name" value="Transferase(Phosphotransferase) domain 1"/>
    <property type="match status" value="1"/>
</dbReference>
<dbReference type="GO" id="GO:0005524">
    <property type="term" value="F:ATP binding"/>
    <property type="evidence" value="ECO:0007669"/>
    <property type="project" value="UniProtKB-UniRule"/>
</dbReference>
<evidence type="ECO:0000256" key="9">
    <source>
        <dbReference type="ARBA" id="ARBA00022777"/>
    </source>
</evidence>
<keyword evidence="10 15" id="KW-0067">ATP-binding</keyword>
<evidence type="ECO:0000256" key="15">
    <source>
        <dbReference type="PROSITE-ProRule" id="PRU10141"/>
    </source>
</evidence>
<dbReference type="GeneID" id="107797532"/>
<keyword evidence="6" id="KW-0732">Signal</keyword>
<keyword evidence="3" id="KW-0597">Phosphoprotein</keyword>
<dbReference type="Proteomes" id="UP000790787">
    <property type="component" value="Chromosome 3"/>
</dbReference>
<dbReference type="OMA" id="ATDNYHS"/>
<comment type="similarity">
    <text evidence="16">Belongs to the protein kinase superfamily.</text>
</comment>
<evidence type="ECO:0000259" key="17">
    <source>
        <dbReference type="PROSITE" id="PS50011"/>
    </source>
</evidence>
<keyword evidence="14" id="KW-0325">Glycoprotein</keyword>
<evidence type="ECO:0000256" key="2">
    <source>
        <dbReference type="ARBA" id="ARBA00022527"/>
    </source>
</evidence>
<dbReference type="InterPro" id="IPR052059">
    <property type="entry name" value="CR_Ser/Thr_kinase"/>
</dbReference>
<dbReference type="SMART" id="SM00220">
    <property type="entry name" value="S_TKc"/>
    <property type="match status" value="1"/>
</dbReference>
<dbReference type="PROSITE" id="PS00107">
    <property type="entry name" value="PROTEIN_KINASE_ATP"/>
    <property type="match status" value="1"/>
</dbReference>
<feature type="binding site" evidence="15">
    <location>
        <position position="74"/>
    </location>
    <ligand>
        <name>ATP</name>
        <dbReference type="ChEBI" id="CHEBI:30616"/>
    </ligand>
</feature>
<protein>
    <submittedName>
        <fullName evidence="19">Cold-responsive protein kinase 1</fullName>
    </submittedName>
    <submittedName>
        <fullName evidence="19">Serine/threonine-protein kinase</fullName>
    </submittedName>
</protein>
<evidence type="ECO:0000256" key="1">
    <source>
        <dbReference type="ARBA" id="ARBA00004167"/>
    </source>
</evidence>
<keyword evidence="12" id="KW-0472">Membrane</keyword>
<evidence type="ECO:0000313" key="19">
    <source>
        <dbReference type="RefSeq" id="XP_016475920.1"/>
    </source>
</evidence>
<dbReference type="InterPro" id="IPR017441">
    <property type="entry name" value="Protein_kinase_ATP_BS"/>
</dbReference>
<reference evidence="19" key="2">
    <citation type="submission" date="2025-08" db="UniProtKB">
        <authorList>
            <consortium name="RefSeq"/>
        </authorList>
    </citation>
    <scope>IDENTIFICATION</scope>
    <source>
        <tissue evidence="19">Leaf</tissue>
    </source>
</reference>
<keyword evidence="13" id="KW-0675">Receptor</keyword>
<dbReference type="Pfam" id="PF00069">
    <property type="entry name" value="Pkinase"/>
    <property type="match status" value="1"/>
</dbReference>
<dbReference type="RefSeq" id="XP_016475920.1">
    <property type="nucleotide sequence ID" value="XM_016620434.2"/>
</dbReference>
<dbReference type="GO" id="GO:0016020">
    <property type="term" value="C:membrane"/>
    <property type="evidence" value="ECO:0007669"/>
    <property type="project" value="UniProtKB-SubCell"/>
</dbReference>
<evidence type="ECO:0000256" key="11">
    <source>
        <dbReference type="ARBA" id="ARBA00022989"/>
    </source>
</evidence>
<keyword evidence="18" id="KW-1185">Reference proteome</keyword>
<keyword evidence="11" id="KW-1133">Transmembrane helix</keyword>